<dbReference type="Proteomes" id="UP000246740">
    <property type="component" value="Unassembled WGS sequence"/>
</dbReference>
<name>A0A317Y0Y6_9BASI</name>
<reference evidence="2 3" key="1">
    <citation type="journal article" date="2018" name="Mol. Biol. Evol.">
        <title>Broad Genomic Sampling Reveals a Smut Pathogenic Ancestry of the Fungal Clade Ustilaginomycotina.</title>
        <authorList>
            <person name="Kijpornyongpan T."/>
            <person name="Mondo S.J."/>
            <person name="Barry K."/>
            <person name="Sandor L."/>
            <person name="Lee J."/>
            <person name="Lipzen A."/>
            <person name="Pangilinan J."/>
            <person name="LaButti K."/>
            <person name="Hainaut M."/>
            <person name="Henrissat B."/>
            <person name="Grigoriev I.V."/>
            <person name="Spatafora J.W."/>
            <person name="Aime M.C."/>
        </authorList>
    </citation>
    <scope>NUCLEOTIDE SEQUENCE [LARGE SCALE GENOMIC DNA]</scope>
    <source>
        <strain evidence="2 3">MCA 3645</strain>
    </source>
</reference>
<dbReference type="AlphaFoldDB" id="A0A317Y0Y6"/>
<sequence>MVRRGEERGSKSRSLEPVARPSGAPHPRICTSERLSICTSPCNQSAFGSLKASSLPSPVALGSLSPRRRRVTTVLASHAPLPLRQPCTLQKALLDRPVCAPVAVSVCRFTAFPCMIVCVREREKED</sequence>
<organism evidence="2 3">
    <name type="scientific">Testicularia cyperi</name>
    <dbReference type="NCBI Taxonomy" id="1882483"/>
    <lineage>
        <taxon>Eukaryota</taxon>
        <taxon>Fungi</taxon>
        <taxon>Dikarya</taxon>
        <taxon>Basidiomycota</taxon>
        <taxon>Ustilaginomycotina</taxon>
        <taxon>Ustilaginomycetes</taxon>
        <taxon>Ustilaginales</taxon>
        <taxon>Anthracoideaceae</taxon>
        <taxon>Testicularia</taxon>
    </lineage>
</organism>
<evidence type="ECO:0000256" key="1">
    <source>
        <dbReference type="SAM" id="MobiDB-lite"/>
    </source>
</evidence>
<evidence type="ECO:0000313" key="2">
    <source>
        <dbReference type="EMBL" id="PWZ03860.1"/>
    </source>
</evidence>
<dbReference type="EMBL" id="KZ819188">
    <property type="protein sequence ID" value="PWZ03860.1"/>
    <property type="molecule type" value="Genomic_DNA"/>
</dbReference>
<keyword evidence="3" id="KW-1185">Reference proteome</keyword>
<evidence type="ECO:0000313" key="3">
    <source>
        <dbReference type="Proteomes" id="UP000246740"/>
    </source>
</evidence>
<feature type="compositionally biased region" description="Basic and acidic residues" evidence="1">
    <location>
        <begin position="1"/>
        <end position="14"/>
    </location>
</feature>
<protein>
    <submittedName>
        <fullName evidence="2">Uncharacterized protein</fullName>
    </submittedName>
</protein>
<gene>
    <name evidence="2" type="ORF">BCV70DRAFT_24642</name>
</gene>
<proteinExistence type="predicted"/>
<dbReference type="InParanoid" id="A0A317Y0Y6"/>
<accession>A0A317Y0Y6</accession>
<feature type="region of interest" description="Disordered" evidence="1">
    <location>
        <begin position="1"/>
        <end position="28"/>
    </location>
</feature>